<dbReference type="GO" id="GO:0012505">
    <property type="term" value="C:endomembrane system"/>
    <property type="evidence" value="ECO:0007669"/>
    <property type="project" value="UniProtKB-SubCell"/>
</dbReference>
<evidence type="ECO:0000256" key="6">
    <source>
        <dbReference type="ARBA" id="ARBA00022989"/>
    </source>
</evidence>
<keyword evidence="17" id="KW-1185">Reference proteome</keyword>
<keyword evidence="7 13" id="KW-0406">Ion transport</keyword>
<dbReference type="AlphaFoldDB" id="A0A1G4Q7W3"/>
<organism evidence="16 17">
    <name type="scientific">Asticcacaulis taihuensis</name>
    <dbReference type="NCBI Taxonomy" id="260084"/>
    <lineage>
        <taxon>Bacteria</taxon>
        <taxon>Pseudomonadati</taxon>
        <taxon>Pseudomonadota</taxon>
        <taxon>Alphaproteobacteria</taxon>
        <taxon>Caulobacterales</taxon>
        <taxon>Caulobacteraceae</taxon>
        <taxon>Asticcacaulis</taxon>
    </lineage>
</organism>
<dbReference type="RefSeq" id="WP_090644353.1">
    <property type="nucleotide sequence ID" value="NZ_CBCRYE010000001.1"/>
</dbReference>
<dbReference type="GO" id="GO:0046961">
    <property type="term" value="F:proton-transporting ATPase activity, rotational mechanism"/>
    <property type="evidence" value="ECO:0007669"/>
    <property type="project" value="TreeGrafter"/>
</dbReference>
<evidence type="ECO:0000256" key="14">
    <source>
        <dbReference type="RuleBase" id="RU003848"/>
    </source>
</evidence>
<evidence type="ECO:0000256" key="10">
    <source>
        <dbReference type="ARBA" id="ARBA00025198"/>
    </source>
</evidence>
<evidence type="ECO:0000256" key="7">
    <source>
        <dbReference type="ARBA" id="ARBA00023065"/>
    </source>
</evidence>
<keyword evidence="8 13" id="KW-0472">Membrane</keyword>
<dbReference type="Pfam" id="PF00430">
    <property type="entry name" value="ATP-synt_B"/>
    <property type="match status" value="1"/>
</dbReference>
<evidence type="ECO:0000256" key="5">
    <source>
        <dbReference type="ARBA" id="ARBA00022781"/>
    </source>
</evidence>
<keyword evidence="15" id="KW-0175">Coiled coil</keyword>
<keyword evidence="3 13" id="KW-0138">CF(0)</keyword>
<accession>A0A1G4Q7W3</accession>
<evidence type="ECO:0000256" key="2">
    <source>
        <dbReference type="ARBA" id="ARBA00022448"/>
    </source>
</evidence>
<dbReference type="GO" id="GO:0045259">
    <property type="term" value="C:proton-transporting ATP synthase complex"/>
    <property type="evidence" value="ECO:0007669"/>
    <property type="project" value="UniProtKB-KW"/>
</dbReference>
<comment type="function">
    <text evidence="10 13">F(1)F(0) ATP synthase produces ATP from ADP in the presence of a proton or sodium gradient. F-type ATPases consist of two structural domains, F(1) containing the extramembraneous catalytic core and F(0) containing the membrane proton channel, linked together by a central stalk and a peripheral stalk. During catalysis, ATP synthesis in the catalytic domain of F(1) is coupled via a rotary mechanism of the central stalk subunits to proton translocation.</text>
</comment>
<evidence type="ECO:0000256" key="15">
    <source>
        <dbReference type="SAM" id="Coils"/>
    </source>
</evidence>
<comment type="similarity">
    <text evidence="1 13 14">Belongs to the ATPase B chain family.</text>
</comment>
<keyword evidence="4 13" id="KW-0812">Transmembrane</keyword>
<evidence type="ECO:0000256" key="9">
    <source>
        <dbReference type="ARBA" id="ARBA00023310"/>
    </source>
</evidence>
<evidence type="ECO:0000256" key="1">
    <source>
        <dbReference type="ARBA" id="ARBA00005513"/>
    </source>
</evidence>
<evidence type="ECO:0000256" key="11">
    <source>
        <dbReference type="ARBA" id="ARBA00025614"/>
    </source>
</evidence>
<name>A0A1G4Q7W3_9CAUL</name>
<keyword evidence="2 13" id="KW-0813">Transport</keyword>
<dbReference type="InterPro" id="IPR002146">
    <property type="entry name" value="ATP_synth_b/b'su_bac/chlpt"/>
</dbReference>
<dbReference type="GO" id="GO:0046933">
    <property type="term" value="F:proton-transporting ATP synthase activity, rotational mechanism"/>
    <property type="evidence" value="ECO:0007669"/>
    <property type="project" value="UniProtKB-UniRule"/>
</dbReference>
<evidence type="ECO:0000256" key="12">
    <source>
        <dbReference type="ARBA" id="ARBA00037847"/>
    </source>
</evidence>
<comment type="subcellular location">
    <subcellularLocation>
        <location evidence="13">Cell membrane</location>
        <topology evidence="13">Single-pass membrane protein</topology>
    </subcellularLocation>
    <subcellularLocation>
        <location evidence="12">Endomembrane system</location>
        <topology evidence="12">Single-pass membrane protein</topology>
    </subcellularLocation>
</comment>
<evidence type="ECO:0000256" key="3">
    <source>
        <dbReference type="ARBA" id="ARBA00022547"/>
    </source>
</evidence>
<dbReference type="EMBL" id="FMTS01000001">
    <property type="protein sequence ID" value="SCW40676.1"/>
    <property type="molecule type" value="Genomic_DNA"/>
</dbReference>
<dbReference type="GO" id="GO:0005886">
    <property type="term" value="C:plasma membrane"/>
    <property type="evidence" value="ECO:0007669"/>
    <property type="project" value="UniProtKB-SubCell"/>
</dbReference>
<keyword evidence="6 13" id="KW-1133">Transmembrane helix</keyword>
<evidence type="ECO:0000313" key="17">
    <source>
        <dbReference type="Proteomes" id="UP000199150"/>
    </source>
</evidence>
<comment type="subunit">
    <text evidence="13">F-type ATPases have 2 components, F(1) - the catalytic core - and F(0) - the membrane proton channel. F(1) has five subunits: alpha(3), beta(3), gamma(1), delta(1), epsilon(1). F(0) has three main subunits: a(1), b(2) and c(10-14). The alpha and beta chains form an alternating ring which encloses part of the gamma chain. F(1) is attached to F(0) by a central stalk formed by the gamma and epsilon chains, while a peripheral stalk is formed by the delta and b chains.</text>
</comment>
<dbReference type="HAMAP" id="MF_01398">
    <property type="entry name" value="ATP_synth_b_bprime"/>
    <property type="match status" value="1"/>
</dbReference>
<evidence type="ECO:0000256" key="13">
    <source>
        <dbReference type="HAMAP-Rule" id="MF_01398"/>
    </source>
</evidence>
<feature type="transmembrane region" description="Helical" evidence="13">
    <location>
        <begin position="81"/>
        <end position="100"/>
    </location>
</feature>
<dbReference type="InterPro" id="IPR050059">
    <property type="entry name" value="ATP_synthase_B_chain"/>
</dbReference>
<dbReference type="Proteomes" id="UP000199150">
    <property type="component" value="Unassembled WGS sequence"/>
</dbReference>
<protein>
    <recommendedName>
        <fullName evidence="13">ATP synthase subunit b</fullName>
    </recommendedName>
    <alternativeName>
        <fullName evidence="13">ATP synthase F(0) sector subunit b</fullName>
    </alternativeName>
    <alternativeName>
        <fullName evidence="13">ATPase subunit I</fullName>
    </alternativeName>
    <alternativeName>
        <fullName evidence="13">F-type ATPase subunit b</fullName>
        <shortName evidence="13">F-ATPase subunit b</shortName>
    </alternativeName>
</protein>
<feature type="coiled-coil region" evidence="15">
    <location>
        <begin position="118"/>
        <end position="145"/>
    </location>
</feature>
<dbReference type="PANTHER" id="PTHR33445:SF1">
    <property type="entry name" value="ATP SYNTHASE SUBUNIT B"/>
    <property type="match status" value="1"/>
</dbReference>
<dbReference type="PANTHER" id="PTHR33445">
    <property type="entry name" value="ATP SYNTHASE SUBUNIT B', CHLOROPLASTIC"/>
    <property type="match status" value="1"/>
</dbReference>
<evidence type="ECO:0000313" key="16">
    <source>
        <dbReference type="EMBL" id="SCW40676.1"/>
    </source>
</evidence>
<proteinExistence type="inferred from homology"/>
<sequence length="226" mass="23429">MTTATSPEATLSADDATGASFSATPSVTTVATLVPGQAVAESQLPAHDAHATTETVGAEGQHEAKEGGLPQLNTDHWAGQMIWLVVIFLVFLTLMAKVFVPRLRTVIDTRGATIAEDLANARANRDEAEAQAKQAAAETAEAHAAARKLAAEALARSNAEVAAATAAEDEKLGKRLAEAEARIRTQRDEAMSHVSDIAQETASLLVQKLTGKAATAAALKSALGKV</sequence>
<keyword evidence="13" id="KW-1003">Cell membrane</keyword>
<comment type="function">
    <text evidence="11">Component of the F(0) channel, it forms part of the peripheral stalk, linking F(1) to F(0). The b'-subunit is a diverged and duplicated form of b found in plants and photosynthetic bacteria.</text>
</comment>
<evidence type="ECO:0000256" key="4">
    <source>
        <dbReference type="ARBA" id="ARBA00022692"/>
    </source>
</evidence>
<keyword evidence="5 13" id="KW-0375">Hydrogen ion transport</keyword>
<reference evidence="17" key="1">
    <citation type="submission" date="2016-10" db="EMBL/GenBank/DDBJ databases">
        <authorList>
            <person name="Varghese N."/>
            <person name="Submissions S."/>
        </authorList>
    </citation>
    <scope>NUCLEOTIDE SEQUENCE [LARGE SCALE GENOMIC DNA]</scope>
    <source>
        <strain evidence="17">CGMCC 1.3431</strain>
    </source>
</reference>
<dbReference type="OrthoDB" id="9805716at2"/>
<gene>
    <name evidence="13" type="primary">atpF</name>
    <name evidence="16" type="ORF">SAMN02927928_0993</name>
</gene>
<evidence type="ECO:0000256" key="8">
    <source>
        <dbReference type="ARBA" id="ARBA00023136"/>
    </source>
</evidence>
<keyword evidence="9 13" id="KW-0066">ATP synthesis</keyword>
<dbReference type="STRING" id="260084.SAMN02927928_0993"/>